<gene>
    <name evidence="2" type="ORF">UCRPA7_3492</name>
</gene>
<keyword evidence="3" id="KW-1185">Reference proteome</keyword>
<accession>R8BNU8</accession>
<dbReference type="EMBL" id="KB933057">
    <property type="protein sequence ID" value="EOO01022.1"/>
    <property type="molecule type" value="Genomic_DNA"/>
</dbReference>
<dbReference type="GeneID" id="19323846"/>
<name>R8BNU8_PHAM7</name>
<evidence type="ECO:0008006" key="4">
    <source>
        <dbReference type="Google" id="ProtNLM"/>
    </source>
</evidence>
<evidence type="ECO:0000313" key="2">
    <source>
        <dbReference type="EMBL" id="EOO01022.1"/>
    </source>
</evidence>
<dbReference type="AlphaFoldDB" id="R8BNU8"/>
<dbReference type="Proteomes" id="UP000014074">
    <property type="component" value="Unassembled WGS sequence"/>
</dbReference>
<reference evidence="3" key="1">
    <citation type="journal article" date="2013" name="Genome Announc.">
        <title>Draft genome sequence of the ascomycete Phaeoacremonium aleophilum strain UCR-PA7, a causal agent of the esca disease complex in grapevines.</title>
        <authorList>
            <person name="Blanco-Ulate B."/>
            <person name="Rolshausen P."/>
            <person name="Cantu D."/>
        </authorList>
    </citation>
    <scope>NUCLEOTIDE SEQUENCE [LARGE SCALE GENOMIC DNA]</scope>
    <source>
        <strain evidence="3">UCR-PA7</strain>
    </source>
</reference>
<proteinExistence type="predicted"/>
<keyword evidence="1" id="KW-0732">Signal</keyword>
<protein>
    <recommendedName>
        <fullName evidence="4">Infection structure specific protein</fullName>
    </recommendedName>
</protein>
<feature type="chain" id="PRO_5004452203" description="Infection structure specific protein" evidence="1">
    <location>
        <begin position="21"/>
        <end position="185"/>
    </location>
</feature>
<dbReference type="HOGENOM" id="CLU_1462313_0_0_1"/>
<dbReference type="KEGG" id="tmn:UCRPA7_3492"/>
<evidence type="ECO:0000256" key="1">
    <source>
        <dbReference type="SAM" id="SignalP"/>
    </source>
</evidence>
<sequence>MFSQTLIVAFTSLMASTVVASQMAQPQMLPRTESPDCTAAAEALVTNGVEPSGDLDAALGVFLQTAAPSDYCDPATVLAESLQSTYSAYKSGVLSYFSVHTSEIASVESACPDAEYATSLVWLHSIFDGSHCTFNGTSALPTGAATTTASSTVAPVTAGAALARETGMIAGSLALAGFMGAVAAL</sequence>
<dbReference type="RefSeq" id="XP_007914241.1">
    <property type="nucleotide sequence ID" value="XM_007916050.1"/>
</dbReference>
<feature type="signal peptide" evidence="1">
    <location>
        <begin position="1"/>
        <end position="20"/>
    </location>
</feature>
<dbReference type="OrthoDB" id="10469315at2759"/>
<organism evidence="2 3">
    <name type="scientific">Phaeoacremonium minimum (strain UCR-PA7)</name>
    <name type="common">Esca disease fungus</name>
    <name type="synonym">Togninia minima</name>
    <dbReference type="NCBI Taxonomy" id="1286976"/>
    <lineage>
        <taxon>Eukaryota</taxon>
        <taxon>Fungi</taxon>
        <taxon>Dikarya</taxon>
        <taxon>Ascomycota</taxon>
        <taxon>Pezizomycotina</taxon>
        <taxon>Sordariomycetes</taxon>
        <taxon>Sordariomycetidae</taxon>
        <taxon>Togniniales</taxon>
        <taxon>Togniniaceae</taxon>
        <taxon>Phaeoacremonium</taxon>
    </lineage>
</organism>
<evidence type="ECO:0000313" key="3">
    <source>
        <dbReference type="Proteomes" id="UP000014074"/>
    </source>
</evidence>